<dbReference type="Proteomes" id="UP000757604">
    <property type="component" value="Unassembled WGS sequence"/>
</dbReference>
<feature type="domain" description="DUF5615" evidence="1">
    <location>
        <begin position="1"/>
        <end position="102"/>
    </location>
</feature>
<gene>
    <name evidence="2" type="ORF">JNB71_22360</name>
</gene>
<reference evidence="2 3" key="1">
    <citation type="journal article" date="2021" name="MBio">
        <title>Poor Competitiveness of Bradyrhizobium in Pigeon Pea Root Colonization in Indian Soils.</title>
        <authorList>
            <person name="Chalasani D."/>
            <person name="Basu A."/>
            <person name="Pullabhotla S.V.S.R.N."/>
            <person name="Jorrin B."/>
            <person name="Neal A.L."/>
            <person name="Poole P.S."/>
            <person name="Podile A.R."/>
            <person name="Tkacz A."/>
        </authorList>
    </citation>
    <scope>NUCLEOTIDE SEQUENCE [LARGE SCALE GENOMIC DNA]</scope>
    <source>
        <strain evidence="2 3">HU44</strain>
    </source>
</reference>
<evidence type="ECO:0000259" key="1">
    <source>
        <dbReference type="Pfam" id="PF18480"/>
    </source>
</evidence>
<dbReference type="EMBL" id="JAEUAO010000007">
    <property type="protein sequence ID" value="MBW9066055.1"/>
    <property type="molecule type" value="Genomic_DNA"/>
</dbReference>
<dbReference type="RefSeq" id="WP_220373993.1">
    <property type="nucleotide sequence ID" value="NZ_JAEUAO010000007.1"/>
</dbReference>
<dbReference type="Pfam" id="PF18480">
    <property type="entry name" value="DUF5615"/>
    <property type="match status" value="1"/>
</dbReference>
<accession>A0ABS7HG08</accession>
<keyword evidence="3" id="KW-1185">Reference proteome</keyword>
<comment type="caution">
    <text evidence="2">The sequence shown here is derived from an EMBL/GenBank/DDBJ whole genome shotgun (WGS) entry which is preliminary data.</text>
</comment>
<dbReference type="InterPro" id="IPR041049">
    <property type="entry name" value="DUF5615"/>
</dbReference>
<evidence type="ECO:0000313" key="2">
    <source>
        <dbReference type="EMBL" id="MBW9066055.1"/>
    </source>
</evidence>
<name>A0ABS7HG08_9HYPH</name>
<sequence length="109" mass="12442">MRFLIDAQLPPALARWLTIHGYEAVHVSEKGMQAATDRLIWDCALMEGWVIVTKDEDFAQHKVFTQAGPAVVWIRWPNTRRHQLLVRFEVVLPAIVAALVRGETLIEVI</sequence>
<proteinExistence type="predicted"/>
<evidence type="ECO:0000313" key="3">
    <source>
        <dbReference type="Proteomes" id="UP000757604"/>
    </source>
</evidence>
<protein>
    <submittedName>
        <fullName evidence="2">DUF5615 family PIN-like protein</fullName>
    </submittedName>
</protein>
<organism evidence="2 3">
    <name type="scientific">Rhizobium herbae</name>
    <dbReference type="NCBI Taxonomy" id="508661"/>
    <lineage>
        <taxon>Bacteria</taxon>
        <taxon>Pseudomonadati</taxon>
        <taxon>Pseudomonadota</taxon>
        <taxon>Alphaproteobacteria</taxon>
        <taxon>Hyphomicrobiales</taxon>
        <taxon>Rhizobiaceae</taxon>
        <taxon>Rhizobium/Agrobacterium group</taxon>
        <taxon>Rhizobium</taxon>
    </lineage>
</organism>